<dbReference type="EMBL" id="JAAMPC010000015">
    <property type="protein sequence ID" value="KAG2255790.1"/>
    <property type="molecule type" value="Genomic_DNA"/>
</dbReference>
<evidence type="ECO:0000313" key="2">
    <source>
        <dbReference type="EMBL" id="KAG2255790.1"/>
    </source>
</evidence>
<evidence type="ECO:0000313" key="3">
    <source>
        <dbReference type="Proteomes" id="UP000886595"/>
    </source>
</evidence>
<dbReference type="Proteomes" id="UP000886595">
    <property type="component" value="Unassembled WGS sequence"/>
</dbReference>
<accession>A0A8X7PR71</accession>
<organism evidence="2 3">
    <name type="scientific">Brassica carinata</name>
    <name type="common">Ethiopian mustard</name>
    <name type="synonym">Abyssinian cabbage</name>
    <dbReference type="NCBI Taxonomy" id="52824"/>
    <lineage>
        <taxon>Eukaryota</taxon>
        <taxon>Viridiplantae</taxon>
        <taxon>Streptophyta</taxon>
        <taxon>Embryophyta</taxon>
        <taxon>Tracheophyta</taxon>
        <taxon>Spermatophyta</taxon>
        <taxon>Magnoliopsida</taxon>
        <taxon>eudicotyledons</taxon>
        <taxon>Gunneridae</taxon>
        <taxon>Pentapetalae</taxon>
        <taxon>rosids</taxon>
        <taxon>malvids</taxon>
        <taxon>Brassicales</taxon>
        <taxon>Brassicaceae</taxon>
        <taxon>Brassiceae</taxon>
        <taxon>Brassica</taxon>
    </lineage>
</organism>
<feature type="coiled-coil region" evidence="1">
    <location>
        <begin position="133"/>
        <end position="167"/>
    </location>
</feature>
<reference evidence="2 3" key="1">
    <citation type="submission" date="2020-02" db="EMBL/GenBank/DDBJ databases">
        <authorList>
            <person name="Ma Q."/>
            <person name="Huang Y."/>
            <person name="Song X."/>
            <person name="Pei D."/>
        </authorList>
    </citation>
    <scope>NUCLEOTIDE SEQUENCE [LARGE SCALE GENOMIC DNA]</scope>
    <source>
        <strain evidence="2">Sxm20200214</strain>
        <tissue evidence="2">Leaf</tissue>
    </source>
</reference>
<gene>
    <name evidence="2" type="ORF">Bca52824_075084</name>
</gene>
<keyword evidence="1" id="KW-0175">Coiled coil</keyword>
<protein>
    <submittedName>
        <fullName evidence="2">Uncharacterized protein</fullName>
    </submittedName>
</protein>
<proteinExistence type="predicted"/>
<sequence length="181" mass="19061">MAAPCLYLVFGGSSVSGSCLVSRGSHPAPGRRKMFSRRDSFLGSSSVNFWRHAGVPMILCSLPGSVKVMSAKKGSSSRSASGDEVIPRGDPGSSGGLLGLFPSCTILRSDYLIKACSSLRGGRGEGKDLEKVAEASSADALAMNQKNQELEEDIEALKAETFKFEMVMAVNEAMVVAFAES</sequence>
<dbReference type="AlphaFoldDB" id="A0A8X7PR71"/>
<evidence type="ECO:0000256" key="1">
    <source>
        <dbReference type="SAM" id="Coils"/>
    </source>
</evidence>
<name>A0A8X7PR71_BRACI</name>
<keyword evidence="3" id="KW-1185">Reference proteome</keyword>
<comment type="caution">
    <text evidence="2">The sequence shown here is derived from an EMBL/GenBank/DDBJ whole genome shotgun (WGS) entry which is preliminary data.</text>
</comment>